<dbReference type="PROSITE" id="PS50801">
    <property type="entry name" value="STAS"/>
    <property type="match status" value="1"/>
</dbReference>
<dbReference type="PANTHER" id="PTHR33495:SF2">
    <property type="entry name" value="ANTI-SIGMA FACTOR ANTAGONIST TM_1081-RELATED"/>
    <property type="match status" value="1"/>
</dbReference>
<dbReference type="GO" id="GO:0043856">
    <property type="term" value="F:anti-sigma factor antagonist activity"/>
    <property type="evidence" value="ECO:0007669"/>
    <property type="project" value="TreeGrafter"/>
</dbReference>
<evidence type="ECO:0000313" key="1">
    <source>
        <dbReference type="EMBL" id="QQL45086.1"/>
    </source>
</evidence>
<accession>A0A6B3L4B8</accession>
<dbReference type="Proteomes" id="UP000475117">
    <property type="component" value="Chromosome"/>
</dbReference>
<dbReference type="Pfam" id="PF01740">
    <property type="entry name" value="STAS"/>
    <property type="match status" value="1"/>
</dbReference>
<dbReference type="EMBL" id="CP066776">
    <property type="protein sequence ID" value="QQL45086.1"/>
    <property type="molecule type" value="Genomic_DNA"/>
</dbReference>
<dbReference type="AlphaFoldDB" id="A0A6B3L4B8"/>
<dbReference type="PANTHER" id="PTHR33495">
    <property type="entry name" value="ANTI-SIGMA FACTOR ANTAGONIST TM_1081-RELATED-RELATED"/>
    <property type="match status" value="1"/>
</dbReference>
<dbReference type="InterPro" id="IPR002645">
    <property type="entry name" value="STAS_dom"/>
</dbReference>
<evidence type="ECO:0000313" key="2">
    <source>
        <dbReference type="Proteomes" id="UP000475117"/>
    </source>
</evidence>
<dbReference type="KEGG" id="soa:G3M56_000420"/>
<gene>
    <name evidence="1" type="ORF">G3M56_000420</name>
</gene>
<dbReference type="Gene3D" id="3.30.750.24">
    <property type="entry name" value="STAS domain"/>
    <property type="match status" value="1"/>
</dbReference>
<name>A0A6B3L4B8_9BACT</name>
<organism evidence="1 2">
    <name type="scientific">Sulfuriroseicoccus oceanibius</name>
    <dbReference type="NCBI Taxonomy" id="2707525"/>
    <lineage>
        <taxon>Bacteria</taxon>
        <taxon>Pseudomonadati</taxon>
        <taxon>Verrucomicrobiota</taxon>
        <taxon>Verrucomicrobiia</taxon>
        <taxon>Verrucomicrobiales</taxon>
        <taxon>Verrucomicrobiaceae</taxon>
        <taxon>Sulfuriroseicoccus</taxon>
    </lineage>
</organism>
<dbReference type="InterPro" id="IPR036513">
    <property type="entry name" value="STAS_dom_sf"/>
</dbReference>
<reference evidence="1 2" key="1">
    <citation type="submission" date="2020-12" db="EMBL/GenBank/DDBJ databases">
        <title>Sulforoseuscoccus oceanibium gen. nov., sp. nov., a representative of the phylum Verrucomicrobia with special cytoplasmic membrane, and proposal of Sulforoseuscoccusaceae fam. nov.</title>
        <authorList>
            <person name="Xi F."/>
        </authorList>
    </citation>
    <scope>NUCLEOTIDE SEQUENCE [LARGE SCALE GENOMIC DNA]</scope>
    <source>
        <strain evidence="1 2">T37</strain>
    </source>
</reference>
<dbReference type="SUPFAM" id="SSF52091">
    <property type="entry name" value="SpoIIaa-like"/>
    <property type="match status" value="1"/>
</dbReference>
<proteinExistence type="predicted"/>
<sequence length="169" mass="18407">MKNVSPILVAELPPYLWVRVAGKGTFQNAADLKQFASQTIESGRTQFVIDLGECPMMDSTFMGTLTGIALKLREKGDAAKMTVVNANERNAQLLENLGLTMIFDVERGCGKFSAEMGQVDELLAATERQESTSSDVLEAHETLSGISDENRAKFKDVVEFLRAENGGDA</sequence>
<protein>
    <submittedName>
        <fullName evidence="1">STAS domain-containing protein</fullName>
    </submittedName>
</protein>
<dbReference type="CDD" id="cd07043">
    <property type="entry name" value="STAS_anti-anti-sigma_factors"/>
    <property type="match status" value="1"/>
</dbReference>
<keyword evidence="2" id="KW-1185">Reference proteome</keyword>
<dbReference type="RefSeq" id="WP_164364819.1">
    <property type="nucleotide sequence ID" value="NZ_CP066776.1"/>
</dbReference>